<evidence type="ECO:0000256" key="3">
    <source>
        <dbReference type="ARBA" id="ARBA00011233"/>
    </source>
</evidence>
<evidence type="ECO:0000256" key="1">
    <source>
        <dbReference type="ARBA" id="ARBA00004761"/>
    </source>
</evidence>
<dbReference type="NCBIfam" id="NF006600">
    <property type="entry name" value="PRK09140.1"/>
    <property type="match status" value="1"/>
</dbReference>
<dbReference type="PROSITE" id="PS00160">
    <property type="entry name" value="ALDOLASE_KDPG_KHG_2"/>
    <property type="match status" value="1"/>
</dbReference>
<name>A0ABQ3L8P5_9SPHN</name>
<dbReference type="Gene3D" id="3.20.20.70">
    <property type="entry name" value="Aldolase class I"/>
    <property type="match status" value="1"/>
</dbReference>
<organism evidence="6 7">
    <name type="scientific">Sphingomonas glacialis</name>
    <dbReference type="NCBI Taxonomy" id="658225"/>
    <lineage>
        <taxon>Bacteria</taxon>
        <taxon>Pseudomonadati</taxon>
        <taxon>Pseudomonadota</taxon>
        <taxon>Alphaproteobacteria</taxon>
        <taxon>Sphingomonadales</taxon>
        <taxon>Sphingomonadaceae</taxon>
        <taxon>Sphingomonas</taxon>
    </lineage>
</organism>
<evidence type="ECO:0000313" key="7">
    <source>
        <dbReference type="Proteomes" id="UP000652430"/>
    </source>
</evidence>
<comment type="pathway">
    <text evidence="1">Carbohydrate acid metabolism.</text>
</comment>
<dbReference type="SUPFAM" id="SSF51569">
    <property type="entry name" value="Aldolase"/>
    <property type="match status" value="1"/>
</dbReference>
<evidence type="ECO:0000256" key="4">
    <source>
        <dbReference type="ARBA" id="ARBA00023239"/>
    </source>
</evidence>
<accession>A0ABQ3L8P5</accession>
<keyword evidence="7" id="KW-1185">Reference proteome</keyword>
<sequence>MTIDDLLAAGAPPVVAILRGIRPDEALPVAEALVKAGVRIIEVPLNSPDPFTSIAAIQQAFGDTAAIGAGTVLDLAGVEALAATGATVMVTPNTAPALIARAVELGLEPMPGFVTPSEAFRAIDAGARRIKLFPAVALGPNYLKAIREVLPRHVAVWGVGGTGADNFGEWLAAGAEGIGVGGALYRPGDDAARVGAKADGLIAAWRAARASL</sequence>
<dbReference type="InterPro" id="IPR031338">
    <property type="entry name" value="KDPG/KHG_AS_2"/>
</dbReference>
<comment type="similarity">
    <text evidence="2">Belongs to the KHG/KDPG aldolase family.</text>
</comment>
<dbReference type="InterPro" id="IPR000887">
    <property type="entry name" value="Aldlse_KDPG_KHG"/>
</dbReference>
<dbReference type="Proteomes" id="UP000652430">
    <property type="component" value="Unassembled WGS sequence"/>
</dbReference>
<dbReference type="InterPro" id="IPR013785">
    <property type="entry name" value="Aldolase_TIM"/>
</dbReference>
<evidence type="ECO:0000313" key="6">
    <source>
        <dbReference type="EMBL" id="GHH08040.1"/>
    </source>
</evidence>
<proteinExistence type="inferred from homology"/>
<dbReference type="PANTHER" id="PTHR30246:SF1">
    <property type="entry name" value="2-DEHYDRO-3-DEOXY-6-PHOSPHOGALACTONATE ALDOLASE-RELATED"/>
    <property type="match status" value="1"/>
</dbReference>
<dbReference type="RefSeq" id="WP_189674807.1">
    <property type="nucleotide sequence ID" value="NZ_BNAQ01000001.1"/>
</dbReference>
<keyword evidence="4" id="KW-0456">Lyase</keyword>
<dbReference type="Pfam" id="PF01081">
    <property type="entry name" value="Aldolase"/>
    <property type="match status" value="1"/>
</dbReference>
<dbReference type="PANTHER" id="PTHR30246">
    <property type="entry name" value="2-KETO-3-DEOXY-6-PHOSPHOGLUCONATE ALDOLASE"/>
    <property type="match status" value="1"/>
</dbReference>
<comment type="subunit">
    <text evidence="3">Homotrimer.</text>
</comment>
<protein>
    <submittedName>
        <fullName evidence="6">2-dehydro-3-deoxy-6-phosphogalactonate aldolase</fullName>
    </submittedName>
</protein>
<dbReference type="EMBL" id="BNAQ01000001">
    <property type="protein sequence ID" value="GHH08040.1"/>
    <property type="molecule type" value="Genomic_DNA"/>
</dbReference>
<reference evidence="7" key="1">
    <citation type="journal article" date="2019" name="Int. J. Syst. Evol. Microbiol.">
        <title>The Global Catalogue of Microorganisms (GCM) 10K type strain sequencing project: providing services to taxonomists for standard genome sequencing and annotation.</title>
        <authorList>
            <consortium name="The Broad Institute Genomics Platform"/>
            <consortium name="The Broad Institute Genome Sequencing Center for Infectious Disease"/>
            <person name="Wu L."/>
            <person name="Ma J."/>
        </authorList>
    </citation>
    <scope>NUCLEOTIDE SEQUENCE [LARGE SCALE GENOMIC DNA]</scope>
    <source>
        <strain evidence="7">CGMCC 1.8957</strain>
    </source>
</reference>
<evidence type="ECO:0000256" key="2">
    <source>
        <dbReference type="ARBA" id="ARBA00006906"/>
    </source>
</evidence>
<comment type="caution">
    <text evidence="6">The sequence shown here is derived from an EMBL/GenBank/DDBJ whole genome shotgun (WGS) entry which is preliminary data.</text>
</comment>
<gene>
    <name evidence="6" type="ORF">GCM10008023_02810</name>
</gene>
<evidence type="ECO:0000256" key="5">
    <source>
        <dbReference type="ARBA" id="ARBA00023277"/>
    </source>
</evidence>
<dbReference type="CDD" id="cd00452">
    <property type="entry name" value="KDPG_aldolase"/>
    <property type="match status" value="1"/>
</dbReference>
<keyword evidence="5" id="KW-0119">Carbohydrate metabolism</keyword>